<protein>
    <submittedName>
        <fullName evidence="1">Uncharacterized protein</fullName>
    </submittedName>
</protein>
<name>A0A8D9BR57_9HEMI</name>
<organism evidence="1">
    <name type="scientific">Cacopsylla melanoneura</name>
    <dbReference type="NCBI Taxonomy" id="428564"/>
    <lineage>
        <taxon>Eukaryota</taxon>
        <taxon>Metazoa</taxon>
        <taxon>Ecdysozoa</taxon>
        <taxon>Arthropoda</taxon>
        <taxon>Hexapoda</taxon>
        <taxon>Insecta</taxon>
        <taxon>Pterygota</taxon>
        <taxon>Neoptera</taxon>
        <taxon>Paraneoptera</taxon>
        <taxon>Hemiptera</taxon>
        <taxon>Sternorrhyncha</taxon>
        <taxon>Psylloidea</taxon>
        <taxon>Psyllidae</taxon>
        <taxon>Psyllinae</taxon>
        <taxon>Cacopsylla</taxon>
    </lineage>
</organism>
<accession>A0A8D9BR57</accession>
<dbReference type="AlphaFoldDB" id="A0A8D9BR57"/>
<proteinExistence type="predicted"/>
<evidence type="ECO:0000313" key="1">
    <source>
        <dbReference type="EMBL" id="CAG6789858.1"/>
    </source>
</evidence>
<reference evidence="1" key="1">
    <citation type="submission" date="2021-05" db="EMBL/GenBank/DDBJ databases">
        <authorList>
            <person name="Alioto T."/>
            <person name="Alioto T."/>
            <person name="Gomez Garrido J."/>
        </authorList>
    </citation>
    <scope>NUCLEOTIDE SEQUENCE</scope>
</reference>
<sequence length="141" mass="16442">MNIMTLPVLKGKQLRYERGIQANHQLFKGNMESSSDMREAYKKNTNCLMTLPILKGTWKERYSSKTPNCLMTLPYFKGNMESSSDMREAYKKNTNCLMTLPILKGTWKERYSSKTPNCLMTLPYFKGNMEREVFRSKTPTV</sequence>
<dbReference type="EMBL" id="HBUF01667111">
    <property type="protein sequence ID" value="CAG6789858.1"/>
    <property type="molecule type" value="Transcribed_RNA"/>
</dbReference>